<dbReference type="Proteomes" id="UP000095286">
    <property type="component" value="Unplaced"/>
</dbReference>
<organism evidence="1 2">
    <name type="scientific">Rhabditophanes sp. KR3021</name>
    <dbReference type="NCBI Taxonomy" id="114890"/>
    <lineage>
        <taxon>Eukaryota</taxon>
        <taxon>Metazoa</taxon>
        <taxon>Ecdysozoa</taxon>
        <taxon>Nematoda</taxon>
        <taxon>Chromadorea</taxon>
        <taxon>Rhabditida</taxon>
        <taxon>Tylenchina</taxon>
        <taxon>Panagrolaimomorpha</taxon>
        <taxon>Strongyloidoidea</taxon>
        <taxon>Alloionematidae</taxon>
        <taxon>Rhabditophanes</taxon>
    </lineage>
</organism>
<sequence>MKVVLAEQACVLWNLSKVAGIKIGVLLKDTVVWPVLIWTYDTALSPLVLILKDKFKIVEDNILIYFLAPVCQTVVNIVPDKSPFVDDSDVEFEDFVPLANDGNDSDASWDPEEANRERKRQEEAKTAKAQAKPQTALFEFPDFNELGSSDEEFMLE</sequence>
<reference evidence="2" key="1">
    <citation type="submission" date="2016-11" db="UniProtKB">
        <authorList>
            <consortium name="WormBaseParasite"/>
        </authorList>
    </citation>
    <scope>IDENTIFICATION</scope>
    <source>
        <strain evidence="2">KR3021</strain>
    </source>
</reference>
<evidence type="ECO:0000313" key="2">
    <source>
        <dbReference type="WBParaSite" id="RSKR_0000649300.1"/>
    </source>
</evidence>
<protein>
    <submittedName>
        <fullName evidence="2">FACT complex subunit</fullName>
    </submittedName>
</protein>
<name>A0AC35U1W3_9BILA</name>
<dbReference type="WBParaSite" id="RSKR_0000649300.1">
    <property type="protein sequence ID" value="RSKR_0000649300.1"/>
    <property type="gene ID" value="RSKR_0000649300"/>
</dbReference>
<proteinExistence type="predicted"/>
<evidence type="ECO:0000313" key="1">
    <source>
        <dbReference type="Proteomes" id="UP000095286"/>
    </source>
</evidence>
<accession>A0AC35U1W3</accession>